<dbReference type="EMBL" id="RQYC01000014">
    <property type="protein sequence ID" value="RRD89531.1"/>
    <property type="molecule type" value="Genomic_DNA"/>
</dbReference>
<dbReference type="Proteomes" id="UP000269923">
    <property type="component" value="Unassembled WGS sequence"/>
</dbReference>
<organism evidence="1 2">
    <name type="scientific">Conchiformibius steedae</name>
    <dbReference type="NCBI Taxonomy" id="153493"/>
    <lineage>
        <taxon>Bacteria</taxon>
        <taxon>Pseudomonadati</taxon>
        <taxon>Pseudomonadota</taxon>
        <taxon>Betaproteobacteria</taxon>
        <taxon>Neisseriales</taxon>
        <taxon>Neisseriaceae</taxon>
        <taxon>Conchiformibius</taxon>
    </lineage>
</organism>
<dbReference type="RefSeq" id="WP_027022217.1">
    <property type="nucleotide sequence ID" value="NZ_CP059563.1"/>
</dbReference>
<dbReference type="OrthoDB" id="8612894at2"/>
<dbReference type="STRING" id="1121352.GCA_000620925_01756"/>
<reference evidence="1 2" key="1">
    <citation type="submission" date="2018-11" db="EMBL/GenBank/DDBJ databases">
        <title>Genomes From Bacteria Associated with the Canine Oral Cavity: a Test Case for Automated Genome-Based Taxonomic Assignment.</title>
        <authorList>
            <person name="Coil D.A."/>
            <person name="Jospin G."/>
            <person name="Darling A.E."/>
            <person name="Wallis C."/>
            <person name="Davis I.J."/>
            <person name="Harris S."/>
            <person name="Eisen J.A."/>
            <person name="Holcombe L.J."/>
            <person name="O'Flynn C."/>
        </authorList>
    </citation>
    <scope>NUCLEOTIDE SEQUENCE [LARGE SCALE GENOMIC DNA]</scope>
    <source>
        <strain evidence="1 2">COT-280</strain>
    </source>
</reference>
<dbReference type="AlphaFoldDB" id="A0A3P2A271"/>
<evidence type="ECO:0000313" key="2">
    <source>
        <dbReference type="Proteomes" id="UP000269923"/>
    </source>
</evidence>
<keyword evidence="2" id="KW-1185">Reference proteome</keyword>
<gene>
    <name evidence="1" type="ORF">EII21_08470</name>
</gene>
<name>A0A3P2A271_9NEIS</name>
<protein>
    <submittedName>
        <fullName evidence="1">Uncharacterized protein</fullName>
    </submittedName>
</protein>
<proteinExistence type="predicted"/>
<sequence length="86" mass="10098">MINQFEINGYVKRQITELLEQRQMDLNTAMEDEAVNREIAALLYGGLPAMLRKFYSLNKFQGFFWEKRAFLTEHIANRLDAALKRG</sequence>
<accession>A0A3P2A271</accession>
<evidence type="ECO:0000313" key="1">
    <source>
        <dbReference type="EMBL" id="RRD89531.1"/>
    </source>
</evidence>
<comment type="caution">
    <text evidence="1">The sequence shown here is derived from an EMBL/GenBank/DDBJ whole genome shotgun (WGS) entry which is preliminary data.</text>
</comment>